<dbReference type="Proteomes" id="UP000661918">
    <property type="component" value="Unassembled WGS sequence"/>
</dbReference>
<dbReference type="Pfam" id="PF13302">
    <property type="entry name" value="Acetyltransf_3"/>
    <property type="match status" value="1"/>
</dbReference>
<organism evidence="2 3">
    <name type="scientific">Deinococcus aerophilus</name>
    <dbReference type="NCBI Taxonomy" id="522488"/>
    <lineage>
        <taxon>Bacteria</taxon>
        <taxon>Thermotogati</taxon>
        <taxon>Deinococcota</taxon>
        <taxon>Deinococci</taxon>
        <taxon>Deinococcales</taxon>
        <taxon>Deinococcaceae</taxon>
        <taxon>Deinococcus</taxon>
    </lineage>
</organism>
<name>A0ABQ2GT01_9DEIO</name>
<proteinExistence type="predicted"/>
<evidence type="ECO:0000313" key="2">
    <source>
        <dbReference type="EMBL" id="GGM10538.1"/>
    </source>
</evidence>
<keyword evidence="3" id="KW-1185">Reference proteome</keyword>
<protein>
    <submittedName>
        <fullName evidence="2">GNAT family N-acetyltransferase</fullName>
    </submittedName>
</protein>
<sequence>MEAVREMQAEGGGGLASSRVWDAQEIDADFEAFLSHLRRLEPPADLAPGWVHSSEYWLVDGETYLGRADLRHALTPRLREYGGHVGYEVRPSARRRGHGTALLRLTLERARELGLREVLVTCDTDNLGSRGIIEANGGVLEGEFQVEGHPHPLRRYWITL</sequence>
<evidence type="ECO:0000313" key="3">
    <source>
        <dbReference type="Proteomes" id="UP000661918"/>
    </source>
</evidence>
<evidence type="ECO:0000259" key="1">
    <source>
        <dbReference type="PROSITE" id="PS51186"/>
    </source>
</evidence>
<feature type="domain" description="N-acetyltransferase" evidence="1">
    <location>
        <begin position="18"/>
        <end position="160"/>
    </location>
</feature>
<dbReference type="InterPro" id="IPR016181">
    <property type="entry name" value="Acyl_CoA_acyltransferase"/>
</dbReference>
<dbReference type="EMBL" id="BMOM01000013">
    <property type="protein sequence ID" value="GGM10538.1"/>
    <property type="molecule type" value="Genomic_DNA"/>
</dbReference>
<gene>
    <name evidence="2" type="ORF">GCM10010841_18750</name>
</gene>
<accession>A0ABQ2GT01</accession>
<comment type="caution">
    <text evidence="2">The sequence shown here is derived from an EMBL/GenBank/DDBJ whole genome shotgun (WGS) entry which is preliminary data.</text>
</comment>
<dbReference type="PANTHER" id="PTHR39173:SF1">
    <property type="entry name" value="ACETYLTRANSFERASE"/>
    <property type="match status" value="1"/>
</dbReference>
<reference evidence="3" key="1">
    <citation type="journal article" date="2019" name="Int. J. Syst. Evol. Microbiol.">
        <title>The Global Catalogue of Microorganisms (GCM) 10K type strain sequencing project: providing services to taxonomists for standard genome sequencing and annotation.</title>
        <authorList>
            <consortium name="The Broad Institute Genomics Platform"/>
            <consortium name="The Broad Institute Genome Sequencing Center for Infectious Disease"/>
            <person name="Wu L."/>
            <person name="Ma J."/>
        </authorList>
    </citation>
    <scope>NUCLEOTIDE SEQUENCE [LARGE SCALE GENOMIC DNA]</scope>
    <source>
        <strain evidence="3">JCM 15443</strain>
    </source>
</reference>
<dbReference type="SUPFAM" id="SSF55729">
    <property type="entry name" value="Acyl-CoA N-acyltransferases (Nat)"/>
    <property type="match status" value="1"/>
</dbReference>
<dbReference type="InterPro" id="IPR000182">
    <property type="entry name" value="GNAT_dom"/>
</dbReference>
<dbReference type="PROSITE" id="PS51186">
    <property type="entry name" value="GNAT"/>
    <property type="match status" value="1"/>
</dbReference>
<dbReference type="CDD" id="cd04301">
    <property type="entry name" value="NAT_SF"/>
    <property type="match status" value="1"/>
</dbReference>
<dbReference type="Gene3D" id="3.40.630.30">
    <property type="match status" value="1"/>
</dbReference>
<dbReference type="PANTHER" id="PTHR39173">
    <property type="entry name" value="ACETYLTRANSFERASE"/>
    <property type="match status" value="1"/>
</dbReference>